<gene>
    <name evidence="3" type="ORF">FOMPIDRAFT_1056484</name>
</gene>
<protein>
    <submittedName>
        <fullName evidence="3">Uncharacterized protein</fullName>
    </submittedName>
</protein>
<proteinExistence type="predicted"/>
<sequence length="163" mass="17988">MLGHQPFHQEVARGLESASSESAEWSPAEMLDNIPSGDEYASAEDDLASDNESTWNTCEVSGGIDGFAMQEDGVSSFGNHNNNGHTALWREVDTNDSLPPVSPILESFPDPLHNVPELQAILSRIYQSLEATQSQVSQLQDEVISLRGDMREVLRHLRDMAHQ</sequence>
<feature type="coiled-coil region" evidence="1">
    <location>
        <begin position="122"/>
        <end position="149"/>
    </location>
</feature>
<evidence type="ECO:0000313" key="3">
    <source>
        <dbReference type="EMBL" id="EPS92873.1"/>
    </source>
</evidence>
<reference evidence="3 4" key="1">
    <citation type="journal article" date="2012" name="Science">
        <title>The Paleozoic origin of enzymatic lignin decomposition reconstructed from 31 fungal genomes.</title>
        <authorList>
            <person name="Floudas D."/>
            <person name="Binder M."/>
            <person name="Riley R."/>
            <person name="Barry K."/>
            <person name="Blanchette R.A."/>
            <person name="Henrissat B."/>
            <person name="Martinez A.T."/>
            <person name="Otillar R."/>
            <person name="Spatafora J.W."/>
            <person name="Yadav J.S."/>
            <person name="Aerts A."/>
            <person name="Benoit I."/>
            <person name="Boyd A."/>
            <person name="Carlson A."/>
            <person name="Copeland A."/>
            <person name="Coutinho P.M."/>
            <person name="de Vries R.P."/>
            <person name="Ferreira P."/>
            <person name="Findley K."/>
            <person name="Foster B."/>
            <person name="Gaskell J."/>
            <person name="Glotzer D."/>
            <person name="Gorecki P."/>
            <person name="Heitman J."/>
            <person name="Hesse C."/>
            <person name="Hori C."/>
            <person name="Igarashi K."/>
            <person name="Jurgens J.A."/>
            <person name="Kallen N."/>
            <person name="Kersten P."/>
            <person name="Kohler A."/>
            <person name="Kuees U."/>
            <person name="Kumar T.K.A."/>
            <person name="Kuo A."/>
            <person name="LaButti K."/>
            <person name="Larrondo L.F."/>
            <person name="Lindquist E."/>
            <person name="Ling A."/>
            <person name="Lombard V."/>
            <person name="Lucas S."/>
            <person name="Lundell T."/>
            <person name="Martin R."/>
            <person name="McLaughlin D.J."/>
            <person name="Morgenstern I."/>
            <person name="Morin E."/>
            <person name="Murat C."/>
            <person name="Nagy L.G."/>
            <person name="Nolan M."/>
            <person name="Ohm R.A."/>
            <person name="Patyshakuliyeva A."/>
            <person name="Rokas A."/>
            <person name="Ruiz-Duenas F.J."/>
            <person name="Sabat G."/>
            <person name="Salamov A."/>
            <person name="Samejima M."/>
            <person name="Schmutz J."/>
            <person name="Slot J.C."/>
            <person name="St John F."/>
            <person name="Stenlid J."/>
            <person name="Sun H."/>
            <person name="Sun S."/>
            <person name="Syed K."/>
            <person name="Tsang A."/>
            <person name="Wiebenga A."/>
            <person name="Young D."/>
            <person name="Pisabarro A."/>
            <person name="Eastwood D.C."/>
            <person name="Martin F."/>
            <person name="Cullen D."/>
            <person name="Grigoriev I.V."/>
            <person name="Hibbett D.S."/>
        </authorList>
    </citation>
    <scope>NUCLEOTIDE SEQUENCE</scope>
    <source>
        <strain evidence="4">FP-58527</strain>
    </source>
</reference>
<feature type="compositionally biased region" description="Low complexity" evidence="2">
    <location>
        <begin position="16"/>
        <end position="29"/>
    </location>
</feature>
<keyword evidence="4" id="KW-1185">Reference proteome</keyword>
<organism evidence="3 4">
    <name type="scientific">Fomitopsis schrenkii</name>
    <name type="common">Brown rot fungus</name>
    <dbReference type="NCBI Taxonomy" id="2126942"/>
    <lineage>
        <taxon>Eukaryota</taxon>
        <taxon>Fungi</taxon>
        <taxon>Dikarya</taxon>
        <taxon>Basidiomycota</taxon>
        <taxon>Agaricomycotina</taxon>
        <taxon>Agaricomycetes</taxon>
        <taxon>Polyporales</taxon>
        <taxon>Fomitopsis</taxon>
    </lineage>
</organism>
<accession>S8DNI0</accession>
<evidence type="ECO:0000313" key="4">
    <source>
        <dbReference type="Proteomes" id="UP000015241"/>
    </source>
</evidence>
<evidence type="ECO:0000256" key="1">
    <source>
        <dbReference type="SAM" id="Coils"/>
    </source>
</evidence>
<evidence type="ECO:0000256" key="2">
    <source>
        <dbReference type="SAM" id="MobiDB-lite"/>
    </source>
</evidence>
<name>S8DNI0_FOMSC</name>
<dbReference type="HOGENOM" id="CLU_1896241_0_0_1"/>
<dbReference type="InParanoid" id="S8DNI0"/>
<dbReference type="EMBL" id="KE504326">
    <property type="protein sequence ID" value="EPS92873.1"/>
    <property type="molecule type" value="Genomic_DNA"/>
</dbReference>
<dbReference type="Proteomes" id="UP000015241">
    <property type="component" value="Unassembled WGS sequence"/>
</dbReference>
<keyword evidence="1" id="KW-0175">Coiled coil</keyword>
<feature type="region of interest" description="Disordered" evidence="2">
    <location>
        <begin position="1"/>
        <end position="53"/>
    </location>
</feature>
<dbReference type="AlphaFoldDB" id="S8DNI0"/>